<evidence type="ECO:0000259" key="5">
    <source>
        <dbReference type="Pfam" id="PF00535"/>
    </source>
</evidence>
<evidence type="ECO:0000313" key="6">
    <source>
        <dbReference type="EMBL" id="RHA43151.1"/>
    </source>
</evidence>
<gene>
    <name evidence="6" type="ORF">D1825_06320</name>
</gene>
<dbReference type="GO" id="GO:0016757">
    <property type="term" value="F:glycosyltransferase activity"/>
    <property type="evidence" value="ECO:0007669"/>
    <property type="project" value="UniProtKB-KW"/>
</dbReference>
<evidence type="ECO:0000256" key="1">
    <source>
        <dbReference type="ARBA" id="ARBA00004776"/>
    </source>
</evidence>
<dbReference type="Proteomes" id="UP000283374">
    <property type="component" value="Unassembled WGS sequence"/>
</dbReference>
<reference evidence="6 7" key="1">
    <citation type="submission" date="2018-08" db="EMBL/GenBank/DDBJ databases">
        <title>Cellulomonas rhizosphaerae sp. nov., a novel actinomycete isolated from soil.</title>
        <authorList>
            <person name="Tian Y."/>
        </authorList>
    </citation>
    <scope>NUCLEOTIDE SEQUENCE [LARGE SCALE GENOMIC DNA]</scope>
    <source>
        <strain evidence="6 7">NEAU-TCZ24</strain>
    </source>
</reference>
<proteinExistence type="inferred from homology"/>
<comment type="similarity">
    <text evidence="2">Belongs to the glycosyltransferase 2 family.</text>
</comment>
<dbReference type="OrthoDB" id="9771846at2"/>
<evidence type="ECO:0000256" key="2">
    <source>
        <dbReference type="ARBA" id="ARBA00006739"/>
    </source>
</evidence>
<keyword evidence="7" id="KW-1185">Reference proteome</keyword>
<accession>A0A413RNE1</accession>
<evidence type="ECO:0000256" key="3">
    <source>
        <dbReference type="ARBA" id="ARBA00022676"/>
    </source>
</evidence>
<dbReference type="InterPro" id="IPR001173">
    <property type="entry name" value="Glyco_trans_2-like"/>
</dbReference>
<dbReference type="InterPro" id="IPR029044">
    <property type="entry name" value="Nucleotide-diphossugar_trans"/>
</dbReference>
<organism evidence="6 7">
    <name type="scientific">Cellulomonas rhizosphaerae</name>
    <dbReference type="NCBI Taxonomy" id="2293719"/>
    <lineage>
        <taxon>Bacteria</taxon>
        <taxon>Bacillati</taxon>
        <taxon>Actinomycetota</taxon>
        <taxon>Actinomycetes</taxon>
        <taxon>Micrococcales</taxon>
        <taxon>Cellulomonadaceae</taxon>
        <taxon>Cellulomonas</taxon>
    </lineage>
</organism>
<feature type="domain" description="Glycosyltransferase 2-like" evidence="5">
    <location>
        <begin position="11"/>
        <end position="130"/>
    </location>
</feature>
<dbReference type="PANTHER" id="PTHR43179">
    <property type="entry name" value="RHAMNOSYLTRANSFERASE WBBL"/>
    <property type="match status" value="1"/>
</dbReference>
<comment type="caution">
    <text evidence="6">The sequence shown here is derived from an EMBL/GenBank/DDBJ whole genome shotgun (WGS) entry which is preliminary data.</text>
</comment>
<dbReference type="AlphaFoldDB" id="A0A413RNE1"/>
<evidence type="ECO:0000313" key="7">
    <source>
        <dbReference type="Proteomes" id="UP000283374"/>
    </source>
</evidence>
<dbReference type="Gene3D" id="3.90.550.10">
    <property type="entry name" value="Spore Coat Polysaccharide Biosynthesis Protein SpsA, Chain A"/>
    <property type="match status" value="1"/>
</dbReference>
<comment type="pathway">
    <text evidence="1">Cell wall biogenesis; cell wall polysaccharide biosynthesis.</text>
</comment>
<evidence type="ECO:0000256" key="4">
    <source>
        <dbReference type="ARBA" id="ARBA00022679"/>
    </source>
</evidence>
<keyword evidence="4 6" id="KW-0808">Transferase</keyword>
<name>A0A413RNE1_9CELL</name>
<sequence length="306" mass="34011">MDGTPPRVFLVVVNYGSSHLLLQNLARSADDPELGVVVVDNYSTPEERRRVESLTRSRGWDLVAPAQNVGFGGGMNLGIEQALARGAQVVAMLNPDLVIAPDDVLRLVAVVRADPDALVAPRILAPDGRPFAAGISDLLMDDGTMRASARRPDPPDGRPFREWLSGACLVIGADLWRRTGGFDDEYFLYWEDVDFSRRVQQCGGSLAVVDDVAATHEEGGTQGRTGRAKTETYYYWNIRNRFMYAARWLDAEEQRRWRRATLTATYAVLAQGGRRQFVSSWSPWRSAWRGVRDGRRLMRSAAVGSP</sequence>
<keyword evidence="3" id="KW-0328">Glycosyltransferase</keyword>
<dbReference type="PANTHER" id="PTHR43179:SF12">
    <property type="entry name" value="GALACTOFURANOSYLTRANSFERASE GLFT2"/>
    <property type="match status" value="1"/>
</dbReference>
<dbReference type="EMBL" id="QWKP01000161">
    <property type="protein sequence ID" value="RHA43151.1"/>
    <property type="molecule type" value="Genomic_DNA"/>
</dbReference>
<dbReference type="Pfam" id="PF00535">
    <property type="entry name" value="Glycos_transf_2"/>
    <property type="match status" value="1"/>
</dbReference>
<protein>
    <submittedName>
        <fullName evidence="6">Glycosyltransferase family 2 protein</fullName>
    </submittedName>
</protein>
<dbReference type="SUPFAM" id="SSF53448">
    <property type="entry name" value="Nucleotide-diphospho-sugar transferases"/>
    <property type="match status" value="1"/>
</dbReference>